<keyword evidence="3" id="KW-0496">Mitochondrion</keyword>
<dbReference type="Pfam" id="PF07534">
    <property type="entry name" value="TLD"/>
    <property type="match status" value="1"/>
</dbReference>
<name>A0A1Y2ID53_TRAC3</name>
<evidence type="ECO:0000256" key="5">
    <source>
        <dbReference type="SAM" id="MobiDB-lite"/>
    </source>
</evidence>
<dbReference type="PANTHER" id="PTHR23354:SF62">
    <property type="entry name" value="MUSTARD, ISOFORM V"/>
    <property type="match status" value="1"/>
</dbReference>
<evidence type="ECO:0000313" key="8">
    <source>
        <dbReference type="Proteomes" id="UP000193067"/>
    </source>
</evidence>
<gene>
    <name evidence="7" type="ORF">PYCCODRAFT_1375401</name>
</gene>
<feature type="domain" description="TLDc" evidence="6">
    <location>
        <begin position="153"/>
        <end position="325"/>
    </location>
</feature>
<dbReference type="SMART" id="SM00584">
    <property type="entry name" value="TLDc"/>
    <property type="match status" value="1"/>
</dbReference>
<dbReference type="Proteomes" id="UP000193067">
    <property type="component" value="Unassembled WGS sequence"/>
</dbReference>
<evidence type="ECO:0000256" key="4">
    <source>
        <dbReference type="ARBA" id="ARBA00040604"/>
    </source>
</evidence>
<feature type="region of interest" description="Disordered" evidence="5">
    <location>
        <begin position="31"/>
        <end position="60"/>
    </location>
</feature>
<comment type="similarity">
    <text evidence="2">Belongs to the OXR1 family.</text>
</comment>
<dbReference type="InterPro" id="IPR006571">
    <property type="entry name" value="TLDc_dom"/>
</dbReference>
<reference evidence="7 8" key="1">
    <citation type="journal article" date="2015" name="Biotechnol. Biofuels">
        <title>Enhanced degradation of softwood versus hardwood by the white-rot fungus Pycnoporus coccineus.</title>
        <authorList>
            <person name="Couturier M."/>
            <person name="Navarro D."/>
            <person name="Chevret D."/>
            <person name="Henrissat B."/>
            <person name="Piumi F."/>
            <person name="Ruiz-Duenas F.J."/>
            <person name="Martinez A.T."/>
            <person name="Grigoriev I.V."/>
            <person name="Riley R."/>
            <person name="Lipzen A."/>
            <person name="Berrin J.G."/>
            <person name="Master E.R."/>
            <person name="Rosso M.N."/>
        </authorList>
    </citation>
    <scope>NUCLEOTIDE SEQUENCE [LARGE SCALE GENOMIC DNA]</scope>
    <source>
        <strain evidence="7 8">BRFM310</strain>
    </source>
</reference>
<dbReference type="AlphaFoldDB" id="A0A1Y2ID53"/>
<proteinExistence type="inferred from homology"/>
<evidence type="ECO:0000256" key="3">
    <source>
        <dbReference type="ARBA" id="ARBA00023128"/>
    </source>
</evidence>
<evidence type="ECO:0000259" key="6">
    <source>
        <dbReference type="PROSITE" id="PS51886"/>
    </source>
</evidence>
<evidence type="ECO:0000256" key="2">
    <source>
        <dbReference type="ARBA" id="ARBA00009540"/>
    </source>
</evidence>
<sequence length="325" mass="35237">MSPPEIQRTQSYFSSPSFPSRIVSSLLSSAIRPSAARGTHSPSPSTSSQFHTDDPSTSRLPPVVAAAASHLASFSRSAPHSRAATVSEGVTMSNALDASITHGTPFASHPFVPPSGAPGFAGDRQWDKGFEYDKTQIERKSVRLVGRKEVTVPVLTVEIADMLRPFFPALARLPRSWTLLYSLDQHGISLNTLYARCQDFKGSALLIVRDANNAIFGAWMGEGIHPSKGSYYGSGESFLWQLVGKDRVRVFKWTGKNDYVALCEPDYISFGGGDGHYGLWLDQTLSDGSSARCLTFDNEPLCSPGPRQGETVTFECVGLEVWGIG</sequence>
<protein>
    <recommendedName>
        <fullName evidence="4">Oxidation resistance protein 1</fullName>
    </recommendedName>
</protein>
<dbReference type="EMBL" id="KZ084139">
    <property type="protein sequence ID" value="OSC98330.1"/>
    <property type="molecule type" value="Genomic_DNA"/>
</dbReference>
<organism evidence="7 8">
    <name type="scientific">Trametes coccinea (strain BRFM310)</name>
    <name type="common">Pycnoporus coccineus</name>
    <dbReference type="NCBI Taxonomy" id="1353009"/>
    <lineage>
        <taxon>Eukaryota</taxon>
        <taxon>Fungi</taxon>
        <taxon>Dikarya</taxon>
        <taxon>Basidiomycota</taxon>
        <taxon>Agaricomycotina</taxon>
        <taxon>Agaricomycetes</taxon>
        <taxon>Polyporales</taxon>
        <taxon>Polyporaceae</taxon>
        <taxon>Trametes</taxon>
    </lineage>
</organism>
<accession>A0A1Y2ID53</accession>
<comment type="subcellular location">
    <subcellularLocation>
        <location evidence="1">Mitochondrion</location>
    </subcellularLocation>
</comment>
<dbReference type="PROSITE" id="PS51886">
    <property type="entry name" value="TLDC"/>
    <property type="match status" value="1"/>
</dbReference>
<dbReference type="GO" id="GO:0006979">
    <property type="term" value="P:response to oxidative stress"/>
    <property type="evidence" value="ECO:0007669"/>
    <property type="project" value="TreeGrafter"/>
</dbReference>
<evidence type="ECO:0000256" key="1">
    <source>
        <dbReference type="ARBA" id="ARBA00004173"/>
    </source>
</evidence>
<dbReference type="GO" id="GO:0005739">
    <property type="term" value="C:mitochondrion"/>
    <property type="evidence" value="ECO:0007669"/>
    <property type="project" value="UniProtKB-SubCell"/>
</dbReference>
<evidence type="ECO:0000313" key="7">
    <source>
        <dbReference type="EMBL" id="OSC98330.1"/>
    </source>
</evidence>
<dbReference type="PANTHER" id="PTHR23354">
    <property type="entry name" value="NUCLEOLAR PROTEIN 7/ESTROGEN RECEPTOR COACTIVATOR-RELATED"/>
    <property type="match status" value="1"/>
</dbReference>
<dbReference type="GO" id="GO:0005634">
    <property type="term" value="C:nucleus"/>
    <property type="evidence" value="ECO:0007669"/>
    <property type="project" value="TreeGrafter"/>
</dbReference>
<feature type="compositionally biased region" description="Polar residues" evidence="5">
    <location>
        <begin position="40"/>
        <end position="50"/>
    </location>
</feature>
<keyword evidence="8" id="KW-1185">Reference proteome</keyword>
<dbReference type="OrthoDB" id="26679at2759"/>